<keyword evidence="2" id="KW-1185">Reference proteome</keyword>
<organism evidence="1 2">
    <name type="scientific">Favolaschia claudopus</name>
    <dbReference type="NCBI Taxonomy" id="2862362"/>
    <lineage>
        <taxon>Eukaryota</taxon>
        <taxon>Fungi</taxon>
        <taxon>Dikarya</taxon>
        <taxon>Basidiomycota</taxon>
        <taxon>Agaricomycotina</taxon>
        <taxon>Agaricomycetes</taxon>
        <taxon>Agaricomycetidae</taxon>
        <taxon>Agaricales</taxon>
        <taxon>Marasmiineae</taxon>
        <taxon>Mycenaceae</taxon>
        <taxon>Favolaschia</taxon>
    </lineage>
</organism>
<accession>A0AAW0B5Z8</accession>
<dbReference type="SUPFAM" id="SSF52047">
    <property type="entry name" value="RNI-like"/>
    <property type="match status" value="1"/>
</dbReference>
<comment type="caution">
    <text evidence="1">The sequence shown here is derived from an EMBL/GenBank/DDBJ whole genome shotgun (WGS) entry which is preliminary data.</text>
</comment>
<proteinExistence type="predicted"/>
<dbReference type="EMBL" id="JAWWNJ010000039">
    <property type="protein sequence ID" value="KAK7021266.1"/>
    <property type="molecule type" value="Genomic_DNA"/>
</dbReference>
<protein>
    <submittedName>
        <fullName evidence="1">F-box domain-containing protein</fullName>
    </submittedName>
</protein>
<gene>
    <name evidence="1" type="ORF">R3P38DRAFT_1157249</name>
</gene>
<evidence type="ECO:0000313" key="2">
    <source>
        <dbReference type="Proteomes" id="UP001362999"/>
    </source>
</evidence>
<dbReference type="Proteomes" id="UP001362999">
    <property type="component" value="Unassembled WGS sequence"/>
</dbReference>
<sequence>MSPNIYPVLTLPNEIIFQIFIHFIPVYPACSPFAGPNSPLLLTHICGKWREIAIATPELWRAVSLSGACSAYDPNDMWLNRAGQSLLSIRIIAEEGCSLDVPFAATIPHASQWEYFHLRLGQEEPHFPDVDCSLPLLRHVDLDFENDLPIEEFLVFNDSPSMRSGTLNGAASRSVLLPWLQLTSLFLHDVRSSHCVHILREAINLNNCRLDLLSFVFEPSEPPVILPDLRRFELNGNRLTSACLDSFVLPALSRFDVSQTVLEPRPIDALESFVSKSGCKLHRLVIHGASSYDQYRTAFPSIRNFGPSAELDEADFLWNRDA</sequence>
<dbReference type="AlphaFoldDB" id="A0AAW0B5Z8"/>
<reference evidence="1 2" key="1">
    <citation type="journal article" date="2024" name="J Genomics">
        <title>Draft genome sequencing and assembly of Favolaschia claudopus CIRM-BRFM 2984 isolated from oak limbs.</title>
        <authorList>
            <person name="Navarro D."/>
            <person name="Drula E."/>
            <person name="Chaduli D."/>
            <person name="Cazenave R."/>
            <person name="Ahrendt S."/>
            <person name="Wang J."/>
            <person name="Lipzen A."/>
            <person name="Daum C."/>
            <person name="Barry K."/>
            <person name="Grigoriev I.V."/>
            <person name="Favel A."/>
            <person name="Rosso M.N."/>
            <person name="Martin F."/>
        </authorList>
    </citation>
    <scope>NUCLEOTIDE SEQUENCE [LARGE SCALE GENOMIC DNA]</scope>
    <source>
        <strain evidence="1 2">CIRM-BRFM 2984</strain>
    </source>
</reference>
<name>A0AAW0B5Z8_9AGAR</name>
<evidence type="ECO:0000313" key="1">
    <source>
        <dbReference type="EMBL" id="KAK7021266.1"/>
    </source>
</evidence>